<evidence type="ECO:0000256" key="4">
    <source>
        <dbReference type="ARBA" id="ARBA00022746"/>
    </source>
</evidence>
<gene>
    <name evidence="10" type="ORF">GCM10010102_11860</name>
</gene>
<keyword evidence="4" id="KW-0125">Carotenoid biosynthesis</keyword>
<dbReference type="InterPro" id="IPR017825">
    <property type="entry name" value="Lycopene_cyclase_dom"/>
</dbReference>
<comment type="caution">
    <text evidence="10">The sequence shown here is derived from an EMBL/GenBank/DDBJ whole genome shotgun (WGS) entry which is preliminary data.</text>
</comment>
<feature type="transmembrane region" description="Helical" evidence="8">
    <location>
        <begin position="6"/>
        <end position="25"/>
    </location>
</feature>
<feature type="domain" description="Lycopene cyclase" evidence="9">
    <location>
        <begin position="3"/>
        <end position="93"/>
    </location>
</feature>
<comment type="subcellular location">
    <subcellularLocation>
        <location evidence="1">Membrane</location>
        <topology evidence="1">Multi-pass membrane protein</topology>
    </subcellularLocation>
</comment>
<accession>A0A8H9GEY5</accession>
<organism evidence="10 11">
    <name type="scientific">Promicromonospora citrea</name>
    <dbReference type="NCBI Taxonomy" id="43677"/>
    <lineage>
        <taxon>Bacteria</taxon>
        <taxon>Bacillati</taxon>
        <taxon>Actinomycetota</taxon>
        <taxon>Actinomycetes</taxon>
        <taxon>Micrococcales</taxon>
        <taxon>Promicromonosporaceae</taxon>
        <taxon>Promicromonospora</taxon>
    </lineage>
</organism>
<keyword evidence="6 8" id="KW-0472">Membrane</keyword>
<dbReference type="Proteomes" id="UP000655589">
    <property type="component" value="Unassembled WGS sequence"/>
</dbReference>
<evidence type="ECO:0000256" key="5">
    <source>
        <dbReference type="ARBA" id="ARBA00022989"/>
    </source>
</evidence>
<evidence type="ECO:0000259" key="9">
    <source>
        <dbReference type="Pfam" id="PF18916"/>
    </source>
</evidence>
<reference evidence="10" key="2">
    <citation type="submission" date="2020-09" db="EMBL/GenBank/DDBJ databases">
        <authorList>
            <person name="Sun Q."/>
            <person name="Ohkuma M."/>
        </authorList>
    </citation>
    <scope>NUCLEOTIDE SEQUENCE</scope>
    <source>
        <strain evidence="10">JCM 3051</strain>
    </source>
</reference>
<dbReference type="GO" id="GO:0016020">
    <property type="term" value="C:membrane"/>
    <property type="evidence" value="ECO:0007669"/>
    <property type="project" value="UniProtKB-SubCell"/>
</dbReference>
<keyword evidence="7" id="KW-0413">Isomerase</keyword>
<feature type="transmembrane region" description="Helical" evidence="8">
    <location>
        <begin position="82"/>
        <end position="99"/>
    </location>
</feature>
<evidence type="ECO:0000256" key="8">
    <source>
        <dbReference type="SAM" id="Phobius"/>
    </source>
</evidence>
<dbReference type="Pfam" id="PF18916">
    <property type="entry name" value="Lycopene_cyc"/>
    <property type="match status" value="1"/>
</dbReference>
<evidence type="ECO:0000256" key="7">
    <source>
        <dbReference type="ARBA" id="ARBA00023235"/>
    </source>
</evidence>
<feature type="transmembrane region" description="Helical" evidence="8">
    <location>
        <begin position="37"/>
        <end position="62"/>
    </location>
</feature>
<proteinExistence type="predicted"/>
<keyword evidence="3 8" id="KW-0812">Transmembrane</keyword>
<evidence type="ECO:0000313" key="10">
    <source>
        <dbReference type="EMBL" id="GGM17790.1"/>
    </source>
</evidence>
<dbReference type="AlphaFoldDB" id="A0A8H9GEY5"/>
<dbReference type="GO" id="GO:0045436">
    <property type="term" value="F:lycopene beta cyclase activity"/>
    <property type="evidence" value="ECO:0007669"/>
    <property type="project" value="UniProtKB-ARBA"/>
</dbReference>
<keyword evidence="11" id="KW-1185">Reference proteome</keyword>
<evidence type="ECO:0000313" key="11">
    <source>
        <dbReference type="Proteomes" id="UP000655589"/>
    </source>
</evidence>
<dbReference type="GO" id="GO:0016872">
    <property type="term" value="F:intramolecular lyase activity"/>
    <property type="evidence" value="ECO:0007669"/>
    <property type="project" value="InterPro"/>
</dbReference>
<keyword evidence="5 8" id="KW-1133">Transmembrane helix</keyword>
<evidence type="ECO:0000256" key="2">
    <source>
        <dbReference type="ARBA" id="ARBA00004829"/>
    </source>
</evidence>
<comment type="pathway">
    <text evidence="2">Carotenoid biosynthesis.</text>
</comment>
<reference evidence="10" key="1">
    <citation type="journal article" date="2014" name="Int. J. Syst. Evol. Microbiol.">
        <title>Complete genome sequence of Corynebacterium casei LMG S-19264T (=DSM 44701T), isolated from a smear-ripened cheese.</title>
        <authorList>
            <consortium name="US DOE Joint Genome Institute (JGI-PGF)"/>
            <person name="Walter F."/>
            <person name="Albersmeier A."/>
            <person name="Kalinowski J."/>
            <person name="Ruckert C."/>
        </authorList>
    </citation>
    <scope>NUCLEOTIDE SEQUENCE</scope>
    <source>
        <strain evidence="10">JCM 3051</strain>
    </source>
</reference>
<dbReference type="RefSeq" id="WP_171106930.1">
    <property type="nucleotide sequence ID" value="NZ_BMPT01000003.1"/>
</dbReference>
<dbReference type="NCBIfam" id="TIGR03462">
    <property type="entry name" value="CarR_dom_SF"/>
    <property type="match status" value="1"/>
</dbReference>
<evidence type="ECO:0000256" key="1">
    <source>
        <dbReference type="ARBA" id="ARBA00004141"/>
    </source>
</evidence>
<evidence type="ECO:0000256" key="3">
    <source>
        <dbReference type="ARBA" id="ARBA00022692"/>
    </source>
</evidence>
<evidence type="ECO:0000256" key="6">
    <source>
        <dbReference type="ARBA" id="ARBA00023136"/>
    </source>
</evidence>
<dbReference type="GO" id="GO:0016117">
    <property type="term" value="P:carotenoid biosynthetic process"/>
    <property type="evidence" value="ECO:0007669"/>
    <property type="project" value="UniProtKB-KW"/>
</dbReference>
<dbReference type="EMBL" id="BMPT01000003">
    <property type="protein sequence ID" value="GGM17790.1"/>
    <property type="molecule type" value="Genomic_DNA"/>
</dbReference>
<protein>
    <recommendedName>
        <fullName evidence="9">Lycopene cyclase domain-containing protein</fullName>
    </recommendedName>
</protein>
<name>A0A8H9GEY5_9MICO</name>
<sequence length="105" mass="10836">MTYVVLALSFLAAAALVAVGAAVRARRTGADTVGWRPVVLAAVALLVLTAVFDNLMIASGLFEYAGAHVSGVRLGLAPVEDFSYPLAGVLLLPALWSLLGGDRAR</sequence>